<dbReference type="InterPro" id="IPR036098">
    <property type="entry name" value="Thymidylate_synthase_ThyX_sf"/>
</dbReference>
<gene>
    <name evidence="1" type="ORF">vBDshPR2C_27</name>
</gene>
<dbReference type="SUPFAM" id="SSF69796">
    <property type="entry name" value="Thymidylate synthase-complementing protein Thy1"/>
    <property type="match status" value="1"/>
</dbReference>
<dbReference type="GO" id="GO:0050660">
    <property type="term" value="F:flavin adenine dinucleotide binding"/>
    <property type="evidence" value="ECO:0007669"/>
    <property type="project" value="InterPro"/>
</dbReference>
<dbReference type="GO" id="GO:0050797">
    <property type="term" value="F:thymidylate synthase (FAD) activity"/>
    <property type="evidence" value="ECO:0007669"/>
    <property type="project" value="InterPro"/>
</dbReference>
<accession>A0A0A7CHV8</accession>
<dbReference type="GO" id="GO:0006231">
    <property type="term" value="P:dTMP biosynthetic process"/>
    <property type="evidence" value="ECO:0007669"/>
    <property type="project" value="InterPro"/>
</dbReference>
<name>A0A0A7CHV8_9CAUD</name>
<proteinExistence type="predicted"/>
<protein>
    <submittedName>
        <fullName evidence="1">Putative thymidylate synthase</fullName>
    </submittedName>
</protein>
<dbReference type="Proteomes" id="UP000031205">
    <property type="component" value="Segment"/>
</dbReference>
<reference evidence="1 2" key="1">
    <citation type="submission" date="2014-05" db="EMBL/GenBank/DDBJ databases">
        <title>Complete Genome Sequence of vBDshPR2C, a New N4-Like Lytic Phage Infecting Dinoroseobacter shibae.</title>
        <authorList>
            <person name="Cai L."/>
            <person name="Zhang R."/>
            <person name="Jiao N."/>
        </authorList>
    </citation>
    <scope>NUCLEOTIDE SEQUENCE [LARGE SCALE GENOMIC DNA]</scope>
</reference>
<evidence type="ECO:0000313" key="2">
    <source>
        <dbReference type="Proteomes" id="UP000031205"/>
    </source>
</evidence>
<dbReference type="EMBL" id="KJ803031">
    <property type="protein sequence ID" value="AID16842.1"/>
    <property type="molecule type" value="Genomic_DNA"/>
</dbReference>
<organism evidence="1 2">
    <name type="scientific">Dinoroseobacter phage vBDshPR2C</name>
    <dbReference type="NCBI Taxonomy" id="1498169"/>
    <lineage>
        <taxon>Viruses</taxon>
        <taxon>Duplodnaviria</taxon>
        <taxon>Heunggongvirae</taxon>
        <taxon>Uroviricota</taxon>
        <taxon>Caudoviricetes</taxon>
        <taxon>Schitoviridae</taxon>
        <taxon>Rhodovirinae</taxon>
        <taxon>Baltimorevirus</taxon>
        <taxon>Baltimorevirus DFL12</taxon>
    </lineage>
</organism>
<evidence type="ECO:0000313" key="1">
    <source>
        <dbReference type="EMBL" id="AID16842.1"/>
    </source>
</evidence>
<dbReference type="Gene3D" id="3.30.1360.170">
    <property type="match status" value="1"/>
</dbReference>
<sequence length="328" mass="37545">METSNLVYTHPGQPQMQVEVILASAANACPHIYTIRMRYPRPIHGEIMTHRVFGRNARSSRAVPVKTMLNEVRTIPYVPWHWGKNQKGMQASEECNELIELDVPQVDEITQELDYQTVRMTNEEAWLHARTEAADIAEAFMEAGYHKQNPNRLLEPFSWMDTLITATQWDNFLWLRQHHAAEPHLIDLANLVAKAISEADVQNLTLGQWHMPYITEKDIKHVKGLYGGQGTDFVNQILLNISAARCARISYKPFNGDGSITAELDRAKLLMNDERVHASPFEHQAKPDERIKCPTSGNLEGWHSEHLHGNLTGWIQHRKLIPNEVYHG</sequence>